<evidence type="ECO:0000313" key="2">
    <source>
        <dbReference type="EMBL" id="TVY88905.1"/>
    </source>
</evidence>
<dbReference type="GO" id="GO:0005762">
    <property type="term" value="C:mitochondrial large ribosomal subunit"/>
    <property type="evidence" value="ECO:0007669"/>
    <property type="project" value="TreeGrafter"/>
</dbReference>
<evidence type="ECO:0000313" key="3">
    <source>
        <dbReference type="Proteomes" id="UP000315522"/>
    </source>
</evidence>
<comment type="caution">
    <text evidence="2">The sequence shown here is derived from an EMBL/GenBank/DDBJ whole genome shotgun (WGS) entry which is preliminary data.</text>
</comment>
<reference evidence="2 3" key="1">
    <citation type="submission" date="2018-05" db="EMBL/GenBank/DDBJ databases">
        <title>Genome sequencing and assembly of the regulated plant pathogen Lachnellula willkommii and related sister species for the development of diagnostic species identification markers.</title>
        <authorList>
            <person name="Giroux E."/>
            <person name="Bilodeau G."/>
        </authorList>
    </citation>
    <scope>NUCLEOTIDE SEQUENCE [LARGE SCALE GENOMIC DNA]</scope>
    <source>
        <strain evidence="2 3">CBS 172.35</strain>
    </source>
</reference>
<dbReference type="InterPro" id="IPR024388">
    <property type="entry name" value="Ribosomal_mL58"/>
</dbReference>
<dbReference type="PANTHER" id="PTHR28266">
    <property type="entry name" value="54S RIBOSOMAL PROTEIN L20, MITOCHONDRIAL"/>
    <property type="match status" value="1"/>
</dbReference>
<proteinExistence type="predicted"/>
<dbReference type="Proteomes" id="UP000315522">
    <property type="component" value="Unassembled WGS sequence"/>
</dbReference>
<keyword evidence="2" id="KW-0687">Ribonucleoprotein</keyword>
<sequence length="206" mass="23840">MDARLIRRPVIDLFSGRGQCLISLNASSQRHQSSYRRTKQHLNIKPDSSFLISNESPKQDHIIFNPPSASPSVLHTPFKFLPKEDKRRQLLAATAEKLNPTPSRLPPPVSRKPKMPHHHLSDADIAEIQRLKRDEPEKWNNLKLSRKFNCSSMFISICLSQCGYDDTATRKAEKARLDGIMERWGPRRRMAHEDKLKRMEIALRDE</sequence>
<keyword evidence="2" id="KW-0689">Ribosomal protein</keyword>
<dbReference type="PANTHER" id="PTHR28266:SF1">
    <property type="entry name" value="LARGE RIBOSOMAL SUBUNIT PROTEIN ML58"/>
    <property type="match status" value="1"/>
</dbReference>
<dbReference type="AlphaFoldDB" id="A0A559M7G5"/>
<protein>
    <submittedName>
        <fullName evidence="2">54S ribosomal protein L20, mitochondrial</fullName>
    </submittedName>
</protein>
<dbReference type="GO" id="GO:0003735">
    <property type="term" value="F:structural constituent of ribosome"/>
    <property type="evidence" value="ECO:0007669"/>
    <property type="project" value="TreeGrafter"/>
</dbReference>
<feature type="region of interest" description="Disordered" evidence="1">
    <location>
        <begin position="94"/>
        <end position="119"/>
    </location>
</feature>
<evidence type="ECO:0000256" key="1">
    <source>
        <dbReference type="SAM" id="MobiDB-lite"/>
    </source>
</evidence>
<dbReference type="EMBL" id="QGML01001503">
    <property type="protein sequence ID" value="TVY88905.1"/>
    <property type="molecule type" value="Genomic_DNA"/>
</dbReference>
<keyword evidence="3" id="KW-1185">Reference proteome</keyword>
<name>A0A559M7G5_9HELO</name>
<organism evidence="2 3">
    <name type="scientific">Lachnellula willkommii</name>
    <dbReference type="NCBI Taxonomy" id="215461"/>
    <lineage>
        <taxon>Eukaryota</taxon>
        <taxon>Fungi</taxon>
        <taxon>Dikarya</taxon>
        <taxon>Ascomycota</taxon>
        <taxon>Pezizomycotina</taxon>
        <taxon>Leotiomycetes</taxon>
        <taxon>Helotiales</taxon>
        <taxon>Lachnaceae</taxon>
        <taxon>Lachnellula</taxon>
    </lineage>
</organism>
<dbReference type="Pfam" id="PF12824">
    <property type="entry name" value="MRP-L20"/>
    <property type="match status" value="1"/>
</dbReference>
<accession>A0A559M7G5</accession>
<gene>
    <name evidence="2" type="primary">mrpl20</name>
    <name evidence="2" type="ORF">LAWI1_G007730</name>
</gene>